<dbReference type="RefSeq" id="WP_256603830.1">
    <property type="nucleotide sequence ID" value="NZ_JANIBJ010000038.1"/>
</dbReference>
<keyword evidence="2" id="KW-0472">Membrane</keyword>
<evidence type="ECO:0000256" key="2">
    <source>
        <dbReference type="RuleBase" id="RU362097"/>
    </source>
</evidence>
<evidence type="ECO:0000313" key="4">
    <source>
        <dbReference type="Proteomes" id="UP001524499"/>
    </source>
</evidence>
<dbReference type="PANTHER" id="PTHR30203">
    <property type="entry name" value="OUTER MEMBRANE CATION EFFLUX PROTEIN"/>
    <property type="match status" value="1"/>
</dbReference>
<dbReference type="NCBIfam" id="TIGR01845">
    <property type="entry name" value="outer_NodT"/>
    <property type="match status" value="1"/>
</dbReference>
<dbReference type="Proteomes" id="UP001524499">
    <property type="component" value="Unassembled WGS sequence"/>
</dbReference>
<keyword evidence="2" id="KW-0564">Palmitate</keyword>
<keyword evidence="2" id="KW-1134">Transmembrane beta strand</keyword>
<dbReference type="InterPro" id="IPR010131">
    <property type="entry name" value="MdtP/NodT-like"/>
</dbReference>
<comment type="similarity">
    <text evidence="1 2">Belongs to the outer membrane factor (OMF) (TC 1.B.17) family.</text>
</comment>
<accession>A0ABT1TKQ0</accession>
<dbReference type="SUPFAM" id="SSF56954">
    <property type="entry name" value="Outer membrane efflux proteins (OEP)"/>
    <property type="match status" value="1"/>
</dbReference>
<comment type="caution">
    <text evidence="3">The sequence shown here is derived from an EMBL/GenBank/DDBJ whole genome shotgun (WGS) entry which is preliminary data.</text>
</comment>
<dbReference type="PANTHER" id="PTHR30203:SF25">
    <property type="entry name" value="OUTER MEMBRANE PROTEIN-RELATED"/>
    <property type="match status" value="1"/>
</dbReference>
<dbReference type="PROSITE" id="PS51257">
    <property type="entry name" value="PROKAR_LIPOPROTEIN"/>
    <property type="match status" value="1"/>
</dbReference>
<proteinExistence type="inferred from homology"/>
<dbReference type="Gene3D" id="2.20.200.10">
    <property type="entry name" value="Outer membrane efflux proteins (OEP)"/>
    <property type="match status" value="1"/>
</dbReference>
<organism evidence="3 4">
    <name type="scientific">Methylomonas subterranea</name>
    <dbReference type="NCBI Taxonomy" id="2952225"/>
    <lineage>
        <taxon>Bacteria</taxon>
        <taxon>Pseudomonadati</taxon>
        <taxon>Pseudomonadota</taxon>
        <taxon>Gammaproteobacteria</taxon>
        <taxon>Methylococcales</taxon>
        <taxon>Methylococcaceae</taxon>
        <taxon>Methylomonas</taxon>
    </lineage>
</organism>
<comment type="subcellular location">
    <subcellularLocation>
        <location evidence="2">Cell outer membrane</location>
        <topology evidence="2">Lipid-anchor</topology>
    </subcellularLocation>
</comment>
<name>A0ABT1TKQ0_9GAMM</name>
<gene>
    <name evidence="3" type="ORF">NP590_16940</name>
</gene>
<keyword evidence="2" id="KW-0449">Lipoprotein</keyword>
<evidence type="ECO:0000256" key="1">
    <source>
        <dbReference type="ARBA" id="ARBA00007613"/>
    </source>
</evidence>
<evidence type="ECO:0000313" key="3">
    <source>
        <dbReference type="EMBL" id="MCQ8105798.1"/>
    </source>
</evidence>
<protein>
    <submittedName>
        <fullName evidence="3">TolC family protein</fullName>
    </submittedName>
</protein>
<dbReference type="Gene3D" id="1.20.1600.10">
    <property type="entry name" value="Outer membrane efflux proteins (OEP)"/>
    <property type="match status" value="1"/>
</dbReference>
<dbReference type="Pfam" id="PF02321">
    <property type="entry name" value="OEP"/>
    <property type="match status" value="2"/>
</dbReference>
<dbReference type="EMBL" id="JANIBJ010000038">
    <property type="protein sequence ID" value="MCQ8105798.1"/>
    <property type="molecule type" value="Genomic_DNA"/>
</dbReference>
<keyword evidence="4" id="KW-1185">Reference proteome</keyword>
<sequence length="490" mass="51721">MNHRVLTPLTVLFLVSLIACTPTRVGDPVALNSPAQWQHAANADTAQSAETTDLKTWWQGFNDPLLNELIDQALAANHDIKIATARVREANAMVTVAEAALYPSLDFSLAGGREKRIDRIVGVPSGQGIKLITPTADAVSGGLAARWEIDVFGGRHLEAEAAAAQAQGSREDLHAAQVGLLAQVATNYLELRGVQQRTGILQSNIALQRERLRTVQVFHKAGLANEADVARQQTLLQGTEAMLPQLTNAGQKLIHRLGVLLGEPPESLEQRLAVAGPLPKQAPVMPNLLPADLLAQRPDLRLAQTEVSAAAASLGSARADLYPKLVLSASGGFGALAVGGFPSLADSVYALGSGLSAPIFNAGRIRAHIAAADARLDQVAANYEKIFLLALEDVENAFAAHRSATDSLGQLTQAEASAEKAYRLVDALYQRGAGNYLTVLDAQRSKLAISDERAKAETAVGVAMVSLYRAFGGGWTAAESPGDIDSVSTP</sequence>
<keyword evidence="2" id="KW-0812">Transmembrane</keyword>
<reference evidence="3 4" key="1">
    <citation type="submission" date="2022-07" db="EMBL/GenBank/DDBJ databases">
        <title>Methylomonas rivi sp. nov., Methylomonas rosea sp. nov., Methylomonas aureus sp. nov. and Methylomonas subterranea sp. nov., four novel methanotrophs isolated from a freshwater creek and the deep terrestrial subsurface.</title>
        <authorList>
            <person name="Abin C."/>
            <person name="Sankaranarayanan K."/>
            <person name="Garner C."/>
            <person name="Sindelar R."/>
            <person name="Kotary K."/>
            <person name="Garner R."/>
            <person name="Barclay S."/>
            <person name="Lawson P."/>
            <person name="Krumholz L."/>
        </authorList>
    </citation>
    <scope>NUCLEOTIDE SEQUENCE [LARGE SCALE GENOMIC DNA]</scope>
    <source>
        <strain evidence="3 4">SURF-2</strain>
    </source>
</reference>
<dbReference type="InterPro" id="IPR003423">
    <property type="entry name" value="OMP_efflux"/>
</dbReference>